<evidence type="ECO:0000256" key="1">
    <source>
        <dbReference type="ARBA" id="ARBA00023015"/>
    </source>
</evidence>
<dbReference type="PRINTS" id="PR00455">
    <property type="entry name" value="HTHTETR"/>
</dbReference>
<keyword evidence="3" id="KW-0804">Transcription</keyword>
<dbReference type="Pfam" id="PF00440">
    <property type="entry name" value="TetR_N"/>
    <property type="match status" value="1"/>
</dbReference>
<evidence type="ECO:0000256" key="4">
    <source>
        <dbReference type="PROSITE-ProRule" id="PRU00335"/>
    </source>
</evidence>
<feature type="DNA-binding region" description="H-T-H motif" evidence="4">
    <location>
        <begin position="46"/>
        <end position="65"/>
    </location>
</feature>
<accession>A0ABX0SPS3</accession>
<evidence type="ECO:0000256" key="5">
    <source>
        <dbReference type="SAM" id="MobiDB-lite"/>
    </source>
</evidence>
<dbReference type="Proteomes" id="UP000754495">
    <property type="component" value="Unassembled WGS sequence"/>
</dbReference>
<feature type="domain" description="HTH tetR-type" evidence="6">
    <location>
        <begin position="23"/>
        <end position="83"/>
    </location>
</feature>
<keyword evidence="2 4" id="KW-0238">DNA-binding</keyword>
<protein>
    <submittedName>
        <fullName evidence="7">AcrR family transcriptional regulator</fullName>
    </submittedName>
</protein>
<organism evidence="7 8">
    <name type="scientific">Amycolatopsis viridis</name>
    <dbReference type="NCBI Taxonomy" id="185678"/>
    <lineage>
        <taxon>Bacteria</taxon>
        <taxon>Bacillati</taxon>
        <taxon>Actinomycetota</taxon>
        <taxon>Actinomycetes</taxon>
        <taxon>Pseudonocardiales</taxon>
        <taxon>Pseudonocardiaceae</taxon>
        <taxon>Amycolatopsis</taxon>
    </lineage>
</organism>
<dbReference type="InterPro" id="IPR050109">
    <property type="entry name" value="HTH-type_TetR-like_transc_reg"/>
</dbReference>
<feature type="region of interest" description="Disordered" evidence="5">
    <location>
        <begin position="1"/>
        <end position="21"/>
    </location>
</feature>
<proteinExistence type="predicted"/>
<dbReference type="SUPFAM" id="SSF48498">
    <property type="entry name" value="Tetracyclin repressor-like, C-terminal domain"/>
    <property type="match status" value="1"/>
</dbReference>
<evidence type="ECO:0000313" key="8">
    <source>
        <dbReference type="Proteomes" id="UP000754495"/>
    </source>
</evidence>
<dbReference type="InterPro" id="IPR009057">
    <property type="entry name" value="Homeodomain-like_sf"/>
</dbReference>
<dbReference type="Gene3D" id="1.10.357.10">
    <property type="entry name" value="Tetracycline Repressor, domain 2"/>
    <property type="match status" value="1"/>
</dbReference>
<dbReference type="InterPro" id="IPR001647">
    <property type="entry name" value="HTH_TetR"/>
</dbReference>
<reference evidence="7 8" key="1">
    <citation type="submission" date="2020-03" db="EMBL/GenBank/DDBJ databases">
        <title>Sequencing the genomes of 1000 actinobacteria strains.</title>
        <authorList>
            <person name="Klenk H.-P."/>
        </authorList>
    </citation>
    <scope>NUCLEOTIDE SEQUENCE [LARGE SCALE GENOMIC DNA]</scope>
    <source>
        <strain evidence="7 8">DSM 45668</strain>
    </source>
</reference>
<dbReference type="Gene3D" id="1.10.10.60">
    <property type="entry name" value="Homeodomain-like"/>
    <property type="match status" value="1"/>
</dbReference>
<evidence type="ECO:0000313" key="7">
    <source>
        <dbReference type="EMBL" id="NIH77932.1"/>
    </source>
</evidence>
<dbReference type="SUPFAM" id="SSF46689">
    <property type="entry name" value="Homeodomain-like"/>
    <property type="match status" value="1"/>
</dbReference>
<evidence type="ECO:0000259" key="6">
    <source>
        <dbReference type="PROSITE" id="PS50977"/>
    </source>
</evidence>
<keyword evidence="8" id="KW-1185">Reference proteome</keyword>
<keyword evidence="1" id="KW-0805">Transcription regulation</keyword>
<evidence type="ECO:0000256" key="2">
    <source>
        <dbReference type="ARBA" id="ARBA00023125"/>
    </source>
</evidence>
<dbReference type="PANTHER" id="PTHR30055:SF234">
    <property type="entry name" value="HTH-TYPE TRANSCRIPTIONAL REGULATOR BETI"/>
    <property type="match status" value="1"/>
</dbReference>
<dbReference type="PROSITE" id="PS50977">
    <property type="entry name" value="HTH_TETR_2"/>
    <property type="match status" value="1"/>
</dbReference>
<dbReference type="InterPro" id="IPR036271">
    <property type="entry name" value="Tet_transcr_reg_TetR-rel_C_sf"/>
</dbReference>
<evidence type="ECO:0000256" key="3">
    <source>
        <dbReference type="ARBA" id="ARBA00023163"/>
    </source>
</evidence>
<comment type="caution">
    <text evidence="7">The sequence shown here is derived from an EMBL/GenBank/DDBJ whole genome shotgun (WGS) entry which is preliminary data.</text>
</comment>
<sequence length="218" mass="23937">MEDVNAGQPRRRYHSPRRAAQAAQTRQAILTAARDLLAESGYPAMTVAQVARRAGVAVDTVYSSVGRKPQLLHALAETALSGTDAAVPAAERDYVQQIRAATAARDKIGIYAQAVARIQLRLAPVFLALGDAAATDPATTELWDDLTDRRARDIHRFAANLRATGELRGDLSDDEVADVIWSMAAAEYWVLLVHRRGWTPDRFARWLTDAWARLLLAP</sequence>
<gene>
    <name evidence="7" type="ORF">FHX46_000462</name>
</gene>
<dbReference type="RefSeq" id="WP_313885998.1">
    <property type="nucleotide sequence ID" value="NZ_JAANOU010000001.1"/>
</dbReference>
<dbReference type="PANTHER" id="PTHR30055">
    <property type="entry name" value="HTH-TYPE TRANSCRIPTIONAL REGULATOR RUTR"/>
    <property type="match status" value="1"/>
</dbReference>
<name>A0ABX0SPS3_9PSEU</name>
<dbReference type="EMBL" id="JAANOU010000001">
    <property type="protein sequence ID" value="NIH77932.1"/>
    <property type="molecule type" value="Genomic_DNA"/>
</dbReference>